<reference evidence="1" key="1">
    <citation type="journal article" date="2014" name="Front. Microbiol.">
        <title>High frequency of phylogenetically diverse reductive dehalogenase-homologous genes in deep subseafloor sedimentary metagenomes.</title>
        <authorList>
            <person name="Kawai M."/>
            <person name="Futagami T."/>
            <person name="Toyoda A."/>
            <person name="Takaki Y."/>
            <person name="Nishi S."/>
            <person name="Hori S."/>
            <person name="Arai W."/>
            <person name="Tsubouchi T."/>
            <person name="Morono Y."/>
            <person name="Uchiyama I."/>
            <person name="Ito T."/>
            <person name="Fujiyama A."/>
            <person name="Inagaki F."/>
            <person name="Takami H."/>
        </authorList>
    </citation>
    <scope>NUCLEOTIDE SEQUENCE</scope>
    <source>
        <strain evidence="1">Expedition CK06-06</strain>
    </source>
</reference>
<proteinExistence type="predicted"/>
<dbReference type="EMBL" id="BARU01037395">
    <property type="protein sequence ID" value="GAH87601.1"/>
    <property type="molecule type" value="Genomic_DNA"/>
</dbReference>
<evidence type="ECO:0000313" key="1">
    <source>
        <dbReference type="EMBL" id="GAH87601.1"/>
    </source>
</evidence>
<accession>X1IYT0</accession>
<comment type="caution">
    <text evidence="1">The sequence shown here is derived from an EMBL/GenBank/DDBJ whole genome shotgun (WGS) entry which is preliminary data.</text>
</comment>
<feature type="non-terminal residue" evidence="1">
    <location>
        <position position="1"/>
    </location>
</feature>
<organism evidence="1">
    <name type="scientific">marine sediment metagenome</name>
    <dbReference type="NCBI Taxonomy" id="412755"/>
    <lineage>
        <taxon>unclassified sequences</taxon>
        <taxon>metagenomes</taxon>
        <taxon>ecological metagenomes</taxon>
    </lineage>
</organism>
<dbReference type="AlphaFoldDB" id="X1IYT0"/>
<sequence>FNTNAWNADHALEELAIQEQRLAYGRTTFFKRVKTMQMQDPIIGTALADDPDKGMITTDCYTWWPLDPCQMGAGEPNPGNLVIESIGGQAEDVRVYPVVWRLV</sequence>
<gene>
    <name evidence="1" type="ORF">S03H2_58280</name>
</gene>
<name>X1IYT0_9ZZZZ</name>
<protein>
    <submittedName>
        <fullName evidence="1">Uncharacterized protein</fullName>
    </submittedName>
</protein>